<evidence type="ECO:0000256" key="6">
    <source>
        <dbReference type="SAM" id="Phobius"/>
    </source>
</evidence>
<dbReference type="SMART" id="SM00563">
    <property type="entry name" value="PlsC"/>
    <property type="match status" value="1"/>
</dbReference>
<evidence type="ECO:0000256" key="5">
    <source>
        <dbReference type="ARBA" id="ARBA00023136"/>
    </source>
</evidence>
<dbReference type="CDD" id="cd06173">
    <property type="entry name" value="MFS_MefA_like"/>
    <property type="match status" value="1"/>
</dbReference>
<dbReference type="GO" id="GO:0016405">
    <property type="term" value="F:CoA-ligase activity"/>
    <property type="evidence" value="ECO:0007669"/>
    <property type="project" value="TreeGrafter"/>
</dbReference>
<dbReference type="SUPFAM" id="SSF69593">
    <property type="entry name" value="Glycerol-3-phosphate (1)-acyltransferase"/>
    <property type="match status" value="1"/>
</dbReference>
<dbReference type="CDD" id="cd07989">
    <property type="entry name" value="LPLAT_AGPAT-like"/>
    <property type="match status" value="1"/>
</dbReference>
<keyword evidence="5 6" id="KW-0472">Membrane</keyword>
<feature type="transmembrane region" description="Helical" evidence="6">
    <location>
        <begin position="44"/>
        <end position="64"/>
    </location>
</feature>
<dbReference type="EMBL" id="NXID01000021">
    <property type="protein sequence ID" value="RXK15781.1"/>
    <property type="molecule type" value="Genomic_DNA"/>
</dbReference>
<sequence length="1150" mass="128804">MNNINLIKNSFLFVVFCNVLVDVCHKVLLQNIAFKVFDGSTQVVWISIINALIIIPFLLLFTFSGYLSDKYNKRDILVIGGISSFCLSVLMVIAYYSGSFYFAMFTLILLATQSAIYSPAKFGIILDIYGKDNLSKGNSSLQAVSMIAILFSIASASYIFENYYILNSLDNLKTKEELLSAIIPLSYYILPIAFLEMMVSLLVFRKLELSFNKNRKLKLDKKDFFKGKLLVKNIKLLSLNSVIFLCVIGLSIFWAISQGLLAVFPSFAKQYLQISNVFVINAVLAASGIGIAIGSYIYSRISKHYIEIGTIPFASIGMAITIFLATLVESTTLLFLCFLVFGIFGGLFVVPLNSLIQFNANRKKLGTILAGNNWFHSVGMFLMLCLTTVVSFYHLDPLNTIYIILLITIVGTAYTIYKLPQSLILLFLKFVVGLKYKLEVNEVKNLPSTGGVLLLGNHVSWLDWAVIFMSSPRQIRFVMYKPIYDKWYLTWILKIFKAIPISNTSSKAALKTIAKILDKGEVVVLFPEGGITRNGHLGEFKKGFEKILALTSSDVKVVCFYIRGLWESMFSRANKKFIKNRKTNLVTVNFSTPIKKQNATTTSVKNEVISLSTKAWIEHIKELETIPCEIFNRLKELKNDNIITDSTGVTLSATKYLTASILFKDLFKNISEQNIGVMLPSSSAGSFINTSLLMLGKSIVNINYTSSFKVLTPSLKKAEVKTIITSSKFIKKLKEKGLDLQNLENEFKLIYLEEEKEKISKIKGLLTLISVRVLPTLVLKTLHIKNVSKTSTALIMFSSGSENIPKAIELTHDNIVGNCSQIANILNVNEEDIILGSLPLFHAFGIVVTTFMPLLEGIFTVCCADPTDSSTIGKLVYKYKVTIMCGTSTFFRLYTISKKVDALMFESLRFVIAGAEKLNEKVKKEFKTKFNKEILEGYGTTETSPVATCNLPDILNSDFIIQKGTKEGSVGMPIPGTMIKIVDPESFKELEIEEEGMVLISGIQVMNGYLKDKEKTKEVLKTIDNRVWYVTGDKGKLDNEGFLTIVDRYSRFAKLGGEMISLSLIEKKIEEFLSDEVEIVATSIKDEKKGEKIILLLSNITTENLEILKKQIIESFDNNLMIPSSYKIVEKIPKLGSGKKDFNEIKKLVL</sequence>
<dbReference type="InterPro" id="IPR011701">
    <property type="entry name" value="MFS"/>
</dbReference>
<dbReference type="RefSeq" id="WP_114842850.1">
    <property type="nucleotide sequence ID" value="NZ_CP031219.1"/>
</dbReference>
<evidence type="ECO:0000256" key="2">
    <source>
        <dbReference type="ARBA" id="ARBA00022598"/>
    </source>
</evidence>
<dbReference type="GO" id="GO:0022857">
    <property type="term" value="F:transmembrane transporter activity"/>
    <property type="evidence" value="ECO:0007669"/>
    <property type="project" value="InterPro"/>
</dbReference>
<dbReference type="InterPro" id="IPR000873">
    <property type="entry name" value="AMP-dep_synth/lig_dom"/>
</dbReference>
<accession>A0AAX2AJX4</accession>
<feature type="transmembrane region" description="Helical" evidence="6">
    <location>
        <begin position="277"/>
        <end position="298"/>
    </location>
</feature>
<dbReference type="Gene3D" id="3.30.300.30">
    <property type="match status" value="1"/>
</dbReference>
<feature type="transmembrane region" description="Helical" evidence="6">
    <location>
        <begin position="374"/>
        <end position="395"/>
    </location>
</feature>
<evidence type="ECO:0000259" key="7">
    <source>
        <dbReference type="SMART" id="SM00563"/>
    </source>
</evidence>
<dbReference type="Gene3D" id="3.40.50.980">
    <property type="match status" value="2"/>
</dbReference>
<dbReference type="GO" id="GO:0016746">
    <property type="term" value="F:acyltransferase activity"/>
    <property type="evidence" value="ECO:0007669"/>
    <property type="project" value="InterPro"/>
</dbReference>
<dbReference type="Pfam" id="PF07690">
    <property type="entry name" value="MFS_1"/>
    <property type="match status" value="1"/>
</dbReference>
<dbReference type="SUPFAM" id="SSF56801">
    <property type="entry name" value="Acetyl-CoA synthetase-like"/>
    <property type="match status" value="1"/>
</dbReference>
<feature type="transmembrane region" description="Helical" evidence="6">
    <location>
        <begin position="401"/>
        <end position="419"/>
    </location>
</feature>
<feature type="transmembrane region" description="Helical" evidence="6">
    <location>
        <begin position="185"/>
        <end position="204"/>
    </location>
</feature>
<feature type="transmembrane region" description="Helical" evidence="6">
    <location>
        <begin position="141"/>
        <end position="165"/>
    </location>
</feature>
<dbReference type="Pfam" id="PF01553">
    <property type="entry name" value="Acyltransferase"/>
    <property type="match status" value="1"/>
</dbReference>
<dbReference type="Proteomes" id="UP000290092">
    <property type="component" value="Unassembled WGS sequence"/>
</dbReference>
<dbReference type="SUPFAM" id="SSF103473">
    <property type="entry name" value="MFS general substrate transporter"/>
    <property type="match status" value="1"/>
</dbReference>
<evidence type="ECO:0000313" key="8">
    <source>
        <dbReference type="EMBL" id="RXK15781.1"/>
    </source>
</evidence>
<feature type="transmembrane region" description="Helical" evidence="6">
    <location>
        <begin position="102"/>
        <end position="120"/>
    </location>
</feature>
<gene>
    <name evidence="8" type="ORF">CP985_06730</name>
</gene>
<dbReference type="InterPro" id="IPR036259">
    <property type="entry name" value="MFS_trans_sf"/>
</dbReference>
<feature type="transmembrane region" description="Helical" evidence="6">
    <location>
        <begin position="236"/>
        <end position="257"/>
    </location>
</feature>
<evidence type="ECO:0000256" key="1">
    <source>
        <dbReference type="ARBA" id="ARBA00006432"/>
    </source>
</evidence>
<dbReference type="NCBIfam" id="NF006386">
    <property type="entry name" value="PRK08633.1"/>
    <property type="match status" value="1"/>
</dbReference>
<protein>
    <submittedName>
        <fullName evidence="8">Acyl-[ACP]--phospholipid O-acyltransferase</fullName>
    </submittedName>
</protein>
<evidence type="ECO:0000256" key="4">
    <source>
        <dbReference type="ARBA" id="ARBA00022989"/>
    </source>
</evidence>
<keyword evidence="4 6" id="KW-1133">Transmembrane helix</keyword>
<keyword evidence="9" id="KW-1185">Reference proteome</keyword>
<feature type="transmembrane region" description="Helical" evidence="6">
    <location>
        <begin position="12"/>
        <end position="32"/>
    </location>
</feature>
<evidence type="ECO:0000256" key="3">
    <source>
        <dbReference type="ARBA" id="ARBA00022692"/>
    </source>
</evidence>
<name>A0AAX2AJX4_9BACT</name>
<feature type="transmembrane region" description="Helical" evidence="6">
    <location>
        <begin position="305"/>
        <end position="327"/>
    </location>
</feature>
<dbReference type="InterPro" id="IPR045851">
    <property type="entry name" value="AMP-bd_C_sf"/>
</dbReference>
<proteinExistence type="inferred from homology"/>
<organism evidence="8 9">
    <name type="scientific">Malaciobacter mytili LMG 24559</name>
    <dbReference type="NCBI Taxonomy" id="1032238"/>
    <lineage>
        <taxon>Bacteria</taxon>
        <taxon>Pseudomonadati</taxon>
        <taxon>Campylobacterota</taxon>
        <taxon>Epsilonproteobacteria</taxon>
        <taxon>Campylobacterales</taxon>
        <taxon>Arcobacteraceae</taxon>
        <taxon>Malaciobacter</taxon>
    </lineage>
</organism>
<evidence type="ECO:0000313" key="9">
    <source>
        <dbReference type="Proteomes" id="UP000290092"/>
    </source>
</evidence>
<dbReference type="AlphaFoldDB" id="A0AAX2AJX4"/>
<comment type="caution">
    <text evidence="8">The sequence shown here is derived from an EMBL/GenBank/DDBJ whole genome shotgun (WGS) entry which is preliminary data.</text>
</comment>
<dbReference type="PANTHER" id="PTHR24096">
    <property type="entry name" value="LONG-CHAIN-FATTY-ACID--COA LIGASE"/>
    <property type="match status" value="1"/>
</dbReference>
<keyword evidence="3 6" id="KW-0812">Transmembrane</keyword>
<dbReference type="PANTHER" id="PTHR24096:SF149">
    <property type="entry name" value="AMP-BINDING DOMAIN-CONTAINING PROTEIN-RELATED"/>
    <property type="match status" value="1"/>
</dbReference>
<reference evidence="8 9" key="1">
    <citation type="submission" date="2017-09" db="EMBL/GenBank/DDBJ databases">
        <title>Genomics of the genus Arcobacter.</title>
        <authorList>
            <person name="Perez-Cataluna A."/>
            <person name="Figueras M.J."/>
            <person name="Salas-Masso N."/>
        </authorList>
    </citation>
    <scope>NUCLEOTIDE SEQUENCE [LARGE SCALE GENOMIC DNA]</scope>
    <source>
        <strain evidence="8 9">CECT 7386</strain>
    </source>
</reference>
<dbReference type="Gene3D" id="2.30.38.10">
    <property type="entry name" value="Luciferase, Domain 3"/>
    <property type="match status" value="1"/>
</dbReference>
<dbReference type="Gene3D" id="1.20.1250.20">
    <property type="entry name" value="MFS general substrate transporter like domains"/>
    <property type="match status" value="1"/>
</dbReference>
<comment type="similarity">
    <text evidence="1">Belongs to the ATP-dependent AMP-binding enzyme family.</text>
</comment>
<dbReference type="InterPro" id="IPR002123">
    <property type="entry name" value="Plipid/glycerol_acylTrfase"/>
</dbReference>
<feature type="transmembrane region" description="Helical" evidence="6">
    <location>
        <begin position="333"/>
        <end position="353"/>
    </location>
</feature>
<feature type="domain" description="Phospholipid/glycerol acyltransferase" evidence="7">
    <location>
        <begin position="452"/>
        <end position="565"/>
    </location>
</feature>
<dbReference type="Pfam" id="PF00501">
    <property type="entry name" value="AMP-binding"/>
    <property type="match status" value="1"/>
</dbReference>
<keyword evidence="2" id="KW-0436">Ligase</keyword>
<dbReference type="KEGG" id="amyt:AMYT_2500"/>
<feature type="transmembrane region" description="Helical" evidence="6">
    <location>
        <begin position="76"/>
        <end position="96"/>
    </location>
</feature>